<gene>
    <name evidence="1" type="ORF">XENORESO_006726</name>
</gene>
<reference evidence="1 2" key="1">
    <citation type="submission" date="2021-06" db="EMBL/GenBank/DDBJ databases">
        <authorList>
            <person name="Palmer J.M."/>
        </authorList>
    </citation>
    <scope>NUCLEOTIDE SEQUENCE [LARGE SCALE GENOMIC DNA]</scope>
    <source>
        <strain evidence="1 2">XR_2019</strain>
        <tissue evidence="1">Muscle</tissue>
    </source>
</reference>
<dbReference type="Proteomes" id="UP001444071">
    <property type="component" value="Unassembled WGS sequence"/>
</dbReference>
<proteinExistence type="predicted"/>
<protein>
    <submittedName>
        <fullName evidence="1">Uncharacterized protein</fullName>
    </submittedName>
</protein>
<accession>A0ABV0W0D6</accession>
<evidence type="ECO:0000313" key="2">
    <source>
        <dbReference type="Proteomes" id="UP001444071"/>
    </source>
</evidence>
<comment type="caution">
    <text evidence="1">The sequence shown here is derived from an EMBL/GenBank/DDBJ whole genome shotgun (WGS) entry which is preliminary data.</text>
</comment>
<organism evidence="1 2">
    <name type="scientific">Xenotaenia resolanae</name>
    <dbReference type="NCBI Taxonomy" id="208358"/>
    <lineage>
        <taxon>Eukaryota</taxon>
        <taxon>Metazoa</taxon>
        <taxon>Chordata</taxon>
        <taxon>Craniata</taxon>
        <taxon>Vertebrata</taxon>
        <taxon>Euteleostomi</taxon>
        <taxon>Actinopterygii</taxon>
        <taxon>Neopterygii</taxon>
        <taxon>Teleostei</taxon>
        <taxon>Neoteleostei</taxon>
        <taxon>Acanthomorphata</taxon>
        <taxon>Ovalentaria</taxon>
        <taxon>Atherinomorphae</taxon>
        <taxon>Cyprinodontiformes</taxon>
        <taxon>Goodeidae</taxon>
        <taxon>Xenotaenia</taxon>
    </lineage>
</organism>
<name>A0ABV0W0D6_9TELE</name>
<keyword evidence="2" id="KW-1185">Reference proteome</keyword>
<evidence type="ECO:0000313" key="1">
    <source>
        <dbReference type="EMBL" id="MEQ2262078.1"/>
    </source>
</evidence>
<sequence length="107" mass="12160">MIVFLPLFYEGEVKSQLNSVATNKYQSEHSVSCVPNRITHLSIHPLYPLLPYWVVGELVPISSSLRRSKAGYTRGLPAHCRARITHLIENNRYCYLKLQGGPEPKLP</sequence>
<dbReference type="EMBL" id="JAHRIM010020042">
    <property type="protein sequence ID" value="MEQ2262078.1"/>
    <property type="molecule type" value="Genomic_DNA"/>
</dbReference>